<dbReference type="FunFam" id="1.10.220.30:FF:000001">
    <property type="entry name" value="Flagellar motor switch protein FliG"/>
    <property type="match status" value="1"/>
</dbReference>
<evidence type="ECO:0000259" key="13">
    <source>
        <dbReference type="Pfam" id="PF14841"/>
    </source>
</evidence>
<dbReference type="EMBL" id="LMXI01000422">
    <property type="protein sequence ID" value="KRT58040.1"/>
    <property type="molecule type" value="Genomic_DNA"/>
</dbReference>
<keyword evidence="18" id="KW-1185">Reference proteome</keyword>
<dbReference type="PANTHER" id="PTHR30534">
    <property type="entry name" value="FLAGELLAR MOTOR SWITCH PROTEIN FLIG"/>
    <property type="match status" value="1"/>
</dbReference>
<dbReference type="GO" id="GO:0071973">
    <property type="term" value="P:bacterial-type flagellum-dependent cell motility"/>
    <property type="evidence" value="ECO:0007669"/>
    <property type="project" value="InterPro"/>
</dbReference>
<dbReference type="Pfam" id="PF14841">
    <property type="entry name" value="FliG_M"/>
    <property type="match status" value="1"/>
</dbReference>
<protein>
    <recommendedName>
        <fullName evidence="4 11">Flagellar motor switch protein FliG</fullName>
    </recommendedName>
</protein>
<dbReference type="Gene3D" id="1.10.220.30">
    <property type="match status" value="3"/>
</dbReference>
<evidence type="ECO:0000256" key="2">
    <source>
        <dbReference type="ARBA" id="ARBA00004515"/>
    </source>
</evidence>
<keyword evidence="15" id="KW-0969">Cilium</keyword>
<feature type="domain" description="Flagellar motor switch protein FliG N-terminal" evidence="14">
    <location>
        <begin position="20"/>
        <end position="121"/>
    </location>
</feature>
<keyword evidence="8 11" id="KW-0472">Membrane</keyword>
<keyword evidence="15" id="KW-0282">Flagellum</keyword>
<dbReference type="Proteomes" id="UP000051634">
    <property type="component" value="Unassembled WGS sequence"/>
</dbReference>
<comment type="similarity">
    <text evidence="3 11">Belongs to the FliG family.</text>
</comment>
<comment type="subcellular location">
    <subcellularLocation>
        <location evidence="1 11">Bacterial flagellum basal body</location>
    </subcellularLocation>
    <subcellularLocation>
        <location evidence="2 11">Cell inner membrane</location>
        <topology evidence="2 11">Peripheral membrane protein</topology>
        <orientation evidence="2 11">Cytoplasmic side</orientation>
    </subcellularLocation>
</comment>
<comment type="caution">
    <text evidence="15">The sequence shown here is derived from an EMBL/GenBank/DDBJ whole genome shotgun (WGS) entry which is preliminary data.</text>
</comment>
<evidence type="ECO:0000313" key="15">
    <source>
        <dbReference type="EMBL" id="KRT55470.1"/>
    </source>
</evidence>
<evidence type="ECO:0000259" key="12">
    <source>
        <dbReference type="Pfam" id="PF01706"/>
    </source>
</evidence>
<evidence type="ECO:0000256" key="7">
    <source>
        <dbReference type="ARBA" id="ARBA00022779"/>
    </source>
</evidence>
<dbReference type="STRING" id="54398.Ga0074115_1197"/>
<comment type="function">
    <text evidence="10 11">FliG is one of three proteins (FliG, FliN, FliM) that forms the rotor-mounted switch complex (C ring), located at the base of the basal body. This complex interacts with the CheY and CheZ chemotaxis proteins, in addition to contacting components of the motor that determine the direction of flagellar rotation.</text>
</comment>
<dbReference type="RefSeq" id="WP_057956719.1">
    <property type="nucleotide sequence ID" value="NZ_KQ556952.1"/>
</dbReference>
<reference evidence="17 18" key="1">
    <citation type="submission" date="2015-11" db="EMBL/GenBank/DDBJ databases">
        <title>The genome of Candidatus Endoriftia persephone in Ridgeia piscesae and population structure of the North Eastern Pacific vestimentiferan symbionts.</title>
        <authorList>
            <person name="Perez M."/>
            <person name="Juniper K.S."/>
        </authorList>
    </citation>
    <scope>NUCLEOTIDE SEQUENCE [LARGE SCALE GENOMIC DNA]</scope>
    <source>
        <strain evidence="16">Ind10</strain>
        <strain evidence="15">Ind11</strain>
    </source>
</reference>
<keyword evidence="7 11" id="KW-0283">Flagellar rotation</keyword>
<organism evidence="15 18">
    <name type="scientific">endosymbiont of Ridgeia piscesae</name>
    <dbReference type="NCBI Taxonomy" id="54398"/>
    <lineage>
        <taxon>Bacteria</taxon>
        <taxon>Pseudomonadati</taxon>
        <taxon>Pseudomonadota</taxon>
        <taxon>Gammaproteobacteria</taxon>
        <taxon>sulfur-oxidizing symbionts</taxon>
    </lineage>
</organism>
<dbReference type="PRINTS" id="PR00954">
    <property type="entry name" value="FLGMOTORFLIG"/>
</dbReference>
<evidence type="ECO:0000313" key="18">
    <source>
        <dbReference type="Proteomes" id="UP000051634"/>
    </source>
</evidence>
<evidence type="ECO:0000256" key="10">
    <source>
        <dbReference type="ARBA" id="ARBA00025598"/>
    </source>
</evidence>
<keyword evidence="15" id="KW-0966">Cell projection</keyword>
<dbReference type="InterPro" id="IPR023087">
    <property type="entry name" value="Flg_Motor_Flig_C"/>
</dbReference>
<dbReference type="PIRSF" id="PIRSF003161">
    <property type="entry name" value="FliG"/>
    <property type="match status" value="1"/>
</dbReference>
<evidence type="ECO:0000256" key="8">
    <source>
        <dbReference type="ARBA" id="ARBA00023136"/>
    </source>
</evidence>
<dbReference type="EMBL" id="LDXT01000078">
    <property type="protein sequence ID" value="KRT55470.1"/>
    <property type="molecule type" value="Genomic_DNA"/>
</dbReference>
<evidence type="ECO:0000256" key="5">
    <source>
        <dbReference type="ARBA" id="ARBA00022475"/>
    </source>
</evidence>
<evidence type="ECO:0000256" key="3">
    <source>
        <dbReference type="ARBA" id="ARBA00010299"/>
    </source>
</evidence>
<gene>
    <name evidence="15" type="ORF">Ga0074115_1197</name>
    <name evidence="16" type="ORF">Ga0076813_12727</name>
</gene>
<dbReference type="InterPro" id="IPR028263">
    <property type="entry name" value="FliG_N"/>
</dbReference>
<dbReference type="Pfam" id="PF14842">
    <property type="entry name" value="FliG_N"/>
    <property type="match status" value="1"/>
</dbReference>
<dbReference type="GO" id="GO:0003774">
    <property type="term" value="F:cytoskeletal motor activity"/>
    <property type="evidence" value="ECO:0007669"/>
    <property type="project" value="InterPro"/>
</dbReference>
<keyword evidence="5 11" id="KW-1003">Cell membrane</keyword>
<dbReference type="Proteomes" id="UP000051276">
    <property type="component" value="Unassembled WGS sequence"/>
</dbReference>
<evidence type="ECO:0000256" key="1">
    <source>
        <dbReference type="ARBA" id="ARBA00004117"/>
    </source>
</evidence>
<evidence type="ECO:0000256" key="6">
    <source>
        <dbReference type="ARBA" id="ARBA00022500"/>
    </source>
</evidence>
<accession>A0A0T5YYX8</accession>
<evidence type="ECO:0000256" key="11">
    <source>
        <dbReference type="PIRNR" id="PIRNR003161"/>
    </source>
</evidence>
<dbReference type="OrthoDB" id="9780302at2"/>
<dbReference type="InterPro" id="IPR000090">
    <property type="entry name" value="Flg_Motor_Flig"/>
</dbReference>
<dbReference type="InterPro" id="IPR011002">
    <property type="entry name" value="FliG_a-hlx"/>
</dbReference>
<dbReference type="AlphaFoldDB" id="A0A0T5YYX8"/>
<keyword evidence="11" id="KW-0997">Cell inner membrane</keyword>
<evidence type="ECO:0000256" key="4">
    <source>
        <dbReference type="ARBA" id="ARBA00021870"/>
    </source>
</evidence>
<dbReference type="Pfam" id="PF01706">
    <property type="entry name" value="FliG_C"/>
    <property type="match status" value="1"/>
</dbReference>
<dbReference type="GO" id="GO:0006935">
    <property type="term" value="P:chemotaxis"/>
    <property type="evidence" value="ECO:0007669"/>
    <property type="project" value="UniProtKB-KW"/>
</dbReference>
<proteinExistence type="inferred from homology"/>
<dbReference type="PATRIC" id="fig|54398.3.peg.2160"/>
<sequence length="347" mass="37754">MPDNKKAMVTEAEVAEVENISGLNRAAILLLALGENDAAELLKHMGPKEVQDVGMAMAGLTNVTTDQMEMVMRHFVANLEKQTALGLGSDEYIRNMLTNALGADKTGGVIDRILLGRNSKGLEQLKWMDSRSIAELIRLEHPQIIAIVLSFLESDQAAEVLSEFSERIRTDIVMRIATLDGIQPKALQELDEILEKQFSGATNVKSSSLGGIDTASSILNLLDGAVESQVMDEIMEADADLGQELQDNMFVFDNLIDVDDRGIQTLLREVASEQLLLALRAADEGLKEKIFKNMSKRAAEMLADDLEAAAPTKLSDVEAAQKEILQVARRLSDAGEIMLGGGGDEFV</sequence>
<evidence type="ECO:0000313" key="16">
    <source>
        <dbReference type="EMBL" id="KRT58040.1"/>
    </source>
</evidence>
<feature type="domain" description="Flagellar motor switch protein FliG middle" evidence="13">
    <location>
        <begin position="131"/>
        <end position="202"/>
    </location>
</feature>
<evidence type="ECO:0000259" key="14">
    <source>
        <dbReference type="Pfam" id="PF14842"/>
    </source>
</evidence>
<dbReference type="GO" id="GO:0009425">
    <property type="term" value="C:bacterial-type flagellum basal body"/>
    <property type="evidence" value="ECO:0007669"/>
    <property type="project" value="UniProtKB-SubCell"/>
</dbReference>
<dbReference type="GO" id="GO:0005886">
    <property type="term" value="C:plasma membrane"/>
    <property type="evidence" value="ECO:0007669"/>
    <property type="project" value="UniProtKB-SubCell"/>
</dbReference>
<keyword evidence="9 11" id="KW-0975">Bacterial flagellum</keyword>
<dbReference type="SUPFAM" id="SSF48029">
    <property type="entry name" value="FliG"/>
    <property type="match status" value="2"/>
</dbReference>
<dbReference type="InterPro" id="IPR032779">
    <property type="entry name" value="FliG_M"/>
</dbReference>
<dbReference type="PANTHER" id="PTHR30534:SF0">
    <property type="entry name" value="FLAGELLAR MOTOR SWITCH PROTEIN FLIG"/>
    <property type="match status" value="1"/>
</dbReference>
<name>A0A0T5YYX8_9GAMM</name>
<evidence type="ECO:0000313" key="17">
    <source>
        <dbReference type="Proteomes" id="UP000051276"/>
    </source>
</evidence>
<feature type="domain" description="Flagellar motor switch protein FliG C-terminal" evidence="12">
    <location>
        <begin position="233"/>
        <end position="339"/>
    </location>
</feature>
<keyword evidence="6 11" id="KW-0145">Chemotaxis</keyword>
<evidence type="ECO:0000256" key="9">
    <source>
        <dbReference type="ARBA" id="ARBA00023143"/>
    </source>
</evidence>
<dbReference type="NCBIfam" id="TIGR00207">
    <property type="entry name" value="fliG"/>
    <property type="match status" value="1"/>
</dbReference>